<proteinExistence type="predicted"/>
<evidence type="ECO:0000313" key="2">
    <source>
        <dbReference type="Proteomes" id="UP000638648"/>
    </source>
</evidence>
<reference evidence="1" key="1">
    <citation type="submission" date="2020-10" db="EMBL/GenBank/DDBJ databases">
        <title>Sequencing the genomes of 1000 actinobacteria strains.</title>
        <authorList>
            <person name="Klenk H.-P."/>
        </authorList>
    </citation>
    <scope>NUCLEOTIDE SEQUENCE</scope>
    <source>
        <strain evidence="1">DSM 45354</strain>
    </source>
</reference>
<gene>
    <name evidence="1" type="ORF">HEB94_001054</name>
</gene>
<keyword evidence="2" id="KW-1185">Reference proteome</keyword>
<name>A0A927MNZ6_9ACTN</name>
<sequence length="63" mass="6874">MREWPIDQVSEHRFDDCVPAVSDVSLCGRFGVVGEERVMTPDREQLLLAGLVAGAVTDRPGSC</sequence>
<dbReference type="EMBL" id="JADBEM010000001">
    <property type="protein sequence ID" value="MBE1604206.1"/>
    <property type="molecule type" value="Genomic_DNA"/>
</dbReference>
<comment type="caution">
    <text evidence="1">The sequence shown here is derived from an EMBL/GenBank/DDBJ whole genome shotgun (WGS) entry which is preliminary data.</text>
</comment>
<accession>A0A927MNZ6</accession>
<dbReference type="Proteomes" id="UP000638648">
    <property type="component" value="Unassembled WGS sequence"/>
</dbReference>
<evidence type="ECO:0000313" key="1">
    <source>
        <dbReference type="EMBL" id="MBE1604206.1"/>
    </source>
</evidence>
<protein>
    <submittedName>
        <fullName evidence="1">Uncharacterized protein</fullName>
    </submittedName>
</protein>
<dbReference type="AlphaFoldDB" id="A0A927MNZ6"/>
<organism evidence="1 2">
    <name type="scientific">Actinopolymorpha pittospori</name>
    <dbReference type="NCBI Taxonomy" id="648752"/>
    <lineage>
        <taxon>Bacteria</taxon>
        <taxon>Bacillati</taxon>
        <taxon>Actinomycetota</taxon>
        <taxon>Actinomycetes</taxon>
        <taxon>Propionibacteriales</taxon>
        <taxon>Actinopolymorphaceae</taxon>
        <taxon>Actinopolymorpha</taxon>
    </lineage>
</organism>